<dbReference type="AlphaFoldDB" id="A0A6C0C248"/>
<reference evidence="2" key="1">
    <citation type="journal article" date="2020" name="Nature">
        <title>Giant virus diversity and host interactions through global metagenomics.</title>
        <authorList>
            <person name="Schulz F."/>
            <person name="Roux S."/>
            <person name="Paez-Espino D."/>
            <person name="Jungbluth S."/>
            <person name="Walsh D.A."/>
            <person name="Denef V.J."/>
            <person name="McMahon K.D."/>
            <person name="Konstantinidis K.T."/>
            <person name="Eloe-Fadrosh E.A."/>
            <person name="Kyrpides N.C."/>
            <person name="Woyke T."/>
        </authorList>
    </citation>
    <scope>NUCLEOTIDE SEQUENCE</scope>
    <source>
        <strain evidence="2">GVMAG-M-3300020182-33</strain>
    </source>
</reference>
<keyword evidence="1" id="KW-1133">Transmembrane helix</keyword>
<keyword evidence="1" id="KW-0812">Transmembrane</keyword>
<accession>A0A6C0C248</accession>
<dbReference type="EMBL" id="MN739301">
    <property type="protein sequence ID" value="QHS97633.1"/>
    <property type="molecule type" value="Genomic_DNA"/>
</dbReference>
<proteinExistence type="predicted"/>
<feature type="transmembrane region" description="Helical" evidence="1">
    <location>
        <begin position="75"/>
        <end position="99"/>
    </location>
</feature>
<keyword evidence="1" id="KW-0472">Membrane</keyword>
<sequence>MTSYGNECIASRVCERKFQRTVNNLTELMIKYEHQHQPGVDSGAAFVAGIVFAVASVSTLTTVSTMRNLKRTDRFFYFTEALNWISLMFAAVLISYAALDLPKVLHAWRVSRCQ</sequence>
<organism evidence="2">
    <name type="scientific">viral metagenome</name>
    <dbReference type="NCBI Taxonomy" id="1070528"/>
    <lineage>
        <taxon>unclassified sequences</taxon>
        <taxon>metagenomes</taxon>
        <taxon>organismal metagenomes</taxon>
    </lineage>
</organism>
<protein>
    <submittedName>
        <fullName evidence="2">Uncharacterized protein</fullName>
    </submittedName>
</protein>
<name>A0A6C0C248_9ZZZZ</name>
<feature type="transmembrane region" description="Helical" evidence="1">
    <location>
        <begin position="43"/>
        <end position="63"/>
    </location>
</feature>
<evidence type="ECO:0000256" key="1">
    <source>
        <dbReference type="SAM" id="Phobius"/>
    </source>
</evidence>
<evidence type="ECO:0000313" key="2">
    <source>
        <dbReference type="EMBL" id="QHS97633.1"/>
    </source>
</evidence>